<feature type="transmembrane region" description="Helical" evidence="6">
    <location>
        <begin position="50"/>
        <end position="69"/>
    </location>
</feature>
<keyword evidence="3 6" id="KW-0812">Transmembrane</keyword>
<evidence type="ECO:0000256" key="5">
    <source>
        <dbReference type="ARBA" id="ARBA00023136"/>
    </source>
</evidence>
<evidence type="ECO:0000256" key="2">
    <source>
        <dbReference type="ARBA" id="ARBA00010323"/>
    </source>
</evidence>
<reference evidence="7" key="1">
    <citation type="submission" date="2020-01" db="EMBL/GenBank/DDBJ databases">
        <title>Genome Sequencing of Three Apophysomyces-Like Fungal Strains Confirms a Novel Fungal Genus in the Mucoromycota with divergent Burkholderia-like Endosymbiotic Bacteria.</title>
        <authorList>
            <person name="Stajich J.E."/>
            <person name="Macias A.M."/>
            <person name="Carter-House D."/>
            <person name="Lovett B."/>
            <person name="Kasson L.R."/>
            <person name="Berry K."/>
            <person name="Grigoriev I."/>
            <person name="Chang Y."/>
            <person name="Spatafora J."/>
            <person name="Kasson M.T."/>
        </authorList>
    </citation>
    <scope>NUCLEOTIDE SEQUENCE</scope>
    <source>
        <strain evidence="7">NRRL A-21654</strain>
    </source>
</reference>
<proteinExistence type="inferred from homology"/>
<dbReference type="GO" id="GO:0016020">
    <property type="term" value="C:membrane"/>
    <property type="evidence" value="ECO:0007669"/>
    <property type="project" value="UniProtKB-SubCell"/>
</dbReference>
<feature type="transmembrane region" description="Helical" evidence="6">
    <location>
        <begin position="261"/>
        <end position="282"/>
    </location>
</feature>
<dbReference type="OrthoDB" id="420606at2759"/>
<comment type="similarity">
    <text evidence="2">Belongs to the membrane-bound acyltransferase family.</text>
</comment>
<protein>
    <submittedName>
        <fullName evidence="7">Glycerol transporter</fullName>
    </submittedName>
</protein>
<dbReference type="InterPro" id="IPR004299">
    <property type="entry name" value="MBOAT_fam"/>
</dbReference>
<dbReference type="InterPro" id="IPR051085">
    <property type="entry name" value="MB_O-acyltransferase"/>
</dbReference>
<feature type="transmembrane region" description="Helical" evidence="6">
    <location>
        <begin position="227"/>
        <end position="249"/>
    </location>
</feature>
<evidence type="ECO:0000256" key="4">
    <source>
        <dbReference type="ARBA" id="ARBA00022989"/>
    </source>
</evidence>
<gene>
    <name evidence="7" type="primary">GUP1_2</name>
    <name evidence="7" type="ORF">EC973_003119</name>
</gene>
<dbReference type="PANTHER" id="PTHR13285">
    <property type="entry name" value="ACYLTRANSFERASE"/>
    <property type="match status" value="1"/>
</dbReference>
<evidence type="ECO:0000256" key="1">
    <source>
        <dbReference type="ARBA" id="ARBA00004141"/>
    </source>
</evidence>
<accession>A0A8H7EN82</accession>
<evidence type="ECO:0000313" key="8">
    <source>
        <dbReference type="Proteomes" id="UP000605846"/>
    </source>
</evidence>
<dbReference type="GO" id="GO:0005783">
    <property type="term" value="C:endoplasmic reticulum"/>
    <property type="evidence" value="ECO:0007669"/>
    <property type="project" value="TreeGrafter"/>
</dbReference>
<evidence type="ECO:0000313" key="7">
    <source>
        <dbReference type="EMBL" id="KAF7722454.1"/>
    </source>
</evidence>
<keyword evidence="5 6" id="KW-0472">Membrane</keyword>
<comment type="subcellular location">
    <subcellularLocation>
        <location evidence="1">Membrane</location>
        <topology evidence="1">Multi-pass membrane protein</topology>
    </subcellularLocation>
</comment>
<organism evidence="7 8">
    <name type="scientific">Apophysomyces ossiformis</name>
    <dbReference type="NCBI Taxonomy" id="679940"/>
    <lineage>
        <taxon>Eukaryota</taxon>
        <taxon>Fungi</taxon>
        <taxon>Fungi incertae sedis</taxon>
        <taxon>Mucoromycota</taxon>
        <taxon>Mucoromycotina</taxon>
        <taxon>Mucoromycetes</taxon>
        <taxon>Mucorales</taxon>
        <taxon>Mucorineae</taxon>
        <taxon>Mucoraceae</taxon>
        <taxon>Apophysomyces</taxon>
    </lineage>
</organism>
<sequence>MLRLISFNMDYYWQCKKPRIEYEKKEDGDGLMITDKERINVPCPEAFYSMHYFLAYVLYTPLYLCGPIITFNDFVSQLRIPSSNITKRYVILYAIRLVGAILTIELLLHYMYVVAISKMKAWEGNTPLELSMIGYFNLVIIWMKLLIPWRFFRLWALADGIWTEENMVRCMSNNFSAQRFWKSWHRSYNRWTIRYIYIPLGGSKYFAFNMWVVFTFVALWHDIELKLLAWGWLICLFLLPEIIASQLFSYKKYGQKPYYRFVCGIGAVGNILMMMIANLVGFCVGIDGMKSMLMTIFGTTEGHLFLLSASVCLFIAVQVMFEIRETEKRRGDPKWLM</sequence>
<dbReference type="GO" id="GO:0006506">
    <property type="term" value="P:GPI anchor biosynthetic process"/>
    <property type="evidence" value="ECO:0007669"/>
    <property type="project" value="TreeGrafter"/>
</dbReference>
<dbReference type="AlphaFoldDB" id="A0A8H7EN82"/>
<keyword evidence="4 6" id="KW-1133">Transmembrane helix</keyword>
<name>A0A8H7EN82_9FUNG</name>
<comment type="caution">
    <text evidence="7">The sequence shown here is derived from an EMBL/GenBank/DDBJ whole genome shotgun (WGS) entry which is preliminary data.</text>
</comment>
<dbReference type="PANTHER" id="PTHR13285:SF18">
    <property type="entry name" value="PROTEIN-CYSTEINE N-PALMITOYLTRANSFERASE RASP"/>
    <property type="match status" value="1"/>
</dbReference>
<feature type="transmembrane region" description="Helical" evidence="6">
    <location>
        <begin position="195"/>
        <end position="221"/>
    </location>
</feature>
<evidence type="ECO:0000256" key="3">
    <source>
        <dbReference type="ARBA" id="ARBA00022692"/>
    </source>
</evidence>
<feature type="transmembrane region" description="Helical" evidence="6">
    <location>
        <begin position="302"/>
        <end position="321"/>
    </location>
</feature>
<evidence type="ECO:0000256" key="6">
    <source>
        <dbReference type="SAM" id="Phobius"/>
    </source>
</evidence>
<dbReference type="Pfam" id="PF03062">
    <property type="entry name" value="MBOAT"/>
    <property type="match status" value="1"/>
</dbReference>
<feature type="transmembrane region" description="Helical" evidence="6">
    <location>
        <begin position="90"/>
        <end position="112"/>
    </location>
</feature>
<dbReference type="GO" id="GO:0008374">
    <property type="term" value="F:O-acyltransferase activity"/>
    <property type="evidence" value="ECO:0007669"/>
    <property type="project" value="TreeGrafter"/>
</dbReference>
<dbReference type="Proteomes" id="UP000605846">
    <property type="component" value="Unassembled WGS sequence"/>
</dbReference>
<keyword evidence="8" id="KW-1185">Reference proteome</keyword>
<dbReference type="EMBL" id="JABAYA010000194">
    <property type="protein sequence ID" value="KAF7722454.1"/>
    <property type="molecule type" value="Genomic_DNA"/>
</dbReference>
<feature type="transmembrane region" description="Helical" evidence="6">
    <location>
        <begin position="132"/>
        <end position="152"/>
    </location>
</feature>